<evidence type="ECO:0000256" key="1">
    <source>
        <dbReference type="SAM" id="MobiDB-lite"/>
    </source>
</evidence>
<feature type="compositionally biased region" description="Pro residues" evidence="1">
    <location>
        <begin position="98"/>
        <end position="107"/>
    </location>
</feature>
<sequence length="195" mass="20760">MERELHDYRYDHFLVNGAGEVIWYYGPGELSDAAYLGQFYAVLLNDYTNAPFAWPHKIVRREVAPRPVNPGGPYAVPVPQPLPAPVYNGANFFNVPAPPTATPPVTPPQAQAQVDPNQPARNSTWRVCRDGAAGENGTARNAVREDNGRKKLGRPKGSKTKRGDSQPPRGPPPAGGSGAGAGAGSGTQSAPVQQQ</sequence>
<evidence type="ECO:0000313" key="2">
    <source>
        <dbReference type="EMBL" id="KAK4497978.1"/>
    </source>
</evidence>
<feature type="compositionally biased region" description="Low complexity" evidence="1">
    <location>
        <begin position="186"/>
        <end position="195"/>
    </location>
</feature>
<proteinExistence type="predicted"/>
<accession>A0ABR0E9M8</accession>
<feature type="compositionally biased region" description="Polar residues" evidence="1">
    <location>
        <begin position="115"/>
        <end position="125"/>
    </location>
</feature>
<feature type="region of interest" description="Disordered" evidence="1">
    <location>
        <begin position="98"/>
        <end position="195"/>
    </location>
</feature>
<feature type="compositionally biased region" description="Basic residues" evidence="1">
    <location>
        <begin position="150"/>
        <end position="160"/>
    </location>
</feature>
<comment type="caution">
    <text evidence="2">The sequence shown here is derived from an EMBL/GenBank/DDBJ whole genome shotgun (WGS) entry which is preliminary data.</text>
</comment>
<name>A0ABR0E9M8_ZASCE</name>
<dbReference type="EMBL" id="JAXOVC010000008">
    <property type="protein sequence ID" value="KAK4497978.1"/>
    <property type="molecule type" value="Genomic_DNA"/>
</dbReference>
<feature type="compositionally biased region" description="Gly residues" evidence="1">
    <location>
        <begin position="175"/>
        <end position="185"/>
    </location>
</feature>
<organism evidence="2 3">
    <name type="scientific">Zasmidium cellare</name>
    <name type="common">Wine cellar mold</name>
    <name type="synonym">Racodium cellare</name>
    <dbReference type="NCBI Taxonomy" id="395010"/>
    <lineage>
        <taxon>Eukaryota</taxon>
        <taxon>Fungi</taxon>
        <taxon>Dikarya</taxon>
        <taxon>Ascomycota</taxon>
        <taxon>Pezizomycotina</taxon>
        <taxon>Dothideomycetes</taxon>
        <taxon>Dothideomycetidae</taxon>
        <taxon>Mycosphaerellales</taxon>
        <taxon>Mycosphaerellaceae</taxon>
        <taxon>Zasmidium</taxon>
    </lineage>
</organism>
<dbReference type="Proteomes" id="UP001305779">
    <property type="component" value="Unassembled WGS sequence"/>
</dbReference>
<evidence type="ECO:0000313" key="3">
    <source>
        <dbReference type="Proteomes" id="UP001305779"/>
    </source>
</evidence>
<keyword evidence="3" id="KW-1185">Reference proteome</keyword>
<protein>
    <submittedName>
        <fullName evidence="2">Uncharacterized protein</fullName>
    </submittedName>
</protein>
<reference evidence="2 3" key="1">
    <citation type="journal article" date="2023" name="G3 (Bethesda)">
        <title>A chromosome-level genome assembly of Zasmidium syzygii isolated from banana leaves.</title>
        <authorList>
            <person name="van Westerhoven A.C."/>
            <person name="Mehrabi R."/>
            <person name="Talebi R."/>
            <person name="Steentjes M.B.F."/>
            <person name="Corcolon B."/>
            <person name="Chong P.A."/>
            <person name="Kema G.H.J."/>
            <person name="Seidl M.F."/>
        </authorList>
    </citation>
    <scope>NUCLEOTIDE SEQUENCE [LARGE SCALE GENOMIC DNA]</scope>
    <source>
        <strain evidence="2 3">P124</strain>
    </source>
</reference>
<gene>
    <name evidence="2" type="ORF">PRZ48_010634</name>
</gene>